<evidence type="ECO:0000313" key="1">
    <source>
        <dbReference type="EMBL" id="CAL1596315.1"/>
    </source>
</evidence>
<reference evidence="1 2" key="1">
    <citation type="submission" date="2024-04" db="EMBL/GenBank/DDBJ databases">
        <authorList>
            <person name="Waldvogel A.-M."/>
            <person name="Schoenle A."/>
        </authorList>
    </citation>
    <scope>NUCLEOTIDE SEQUENCE [LARGE SCALE GENOMIC DNA]</scope>
</reference>
<dbReference type="AlphaFoldDB" id="A0AAV2L1Y5"/>
<gene>
    <name evidence="1" type="ORF">KC01_LOCUS25015</name>
</gene>
<sequence>MRGGVGGGAAGGGGRGERGSGVCGGWVLVSSAAVMTPSLNSVVSFLNSTFAATAPASRHGGYVVAWFSTAVSVFAPPTPSQDAPLAVVYASLLQLPQLEDTAHVAVHAKSPPAHPPARLTVTPHASRSTSLVSRDFNQSPLLFMPARLFLALLALRYRPSW</sequence>
<name>A0AAV2L1Y5_KNICA</name>
<proteinExistence type="predicted"/>
<accession>A0AAV2L1Y5</accession>
<organism evidence="1 2">
    <name type="scientific">Knipowitschia caucasica</name>
    <name type="common">Caucasian dwarf goby</name>
    <name type="synonym">Pomatoschistus caucasicus</name>
    <dbReference type="NCBI Taxonomy" id="637954"/>
    <lineage>
        <taxon>Eukaryota</taxon>
        <taxon>Metazoa</taxon>
        <taxon>Chordata</taxon>
        <taxon>Craniata</taxon>
        <taxon>Vertebrata</taxon>
        <taxon>Euteleostomi</taxon>
        <taxon>Actinopterygii</taxon>
        <taxon>Neopterygii</taxon>
        <taxon>Teleostei</taxon>
        <taxon>Neoteleostei</taxon>
        <taxon>Acanthomorphata</taxon>
        <taxon>Gobiaria</taxon>
        <taxon>Gobiiformes</taxon>
        <taxon>Gobioidei</taxon>
        <taxon>Gobiidae</taxon>
        <taxon>Gobiinae</taxon>
        <taxon>Knipowitschia</taxon>
    </lineage>
</organism>
<evidence type="ECO:0000313" key="2">
    <source>
        <dbReference type="Proteomes" id="UP001497482"/>
    </source>
</evidence>
<keyword evidence="2" id="KW-1185">Reference proteome</keyword>
<dbReference type="Proteomes" id="UP001497482">
    <property type="component" value="Chromosome 21"/>
</dbReference>
<protein>
    <submittedName>
        <fullName evidence="1">Uncharacterized protein</fullName>
    </submittedName>
</protein>
<dbReference type="EMBL" id="OZ035843">
    <property type="protein sequence ID" value="CAL1596315.1"/>
    <property type="molecule type" value="Genomic_DNA"/>
</dbReference>